<dbReference type="GO" id="GO:0006298">
    <property type="term" value="P:mismatch repair"/>
    <property type="evidence" value="ECO:0007669"/>
    <property type="project" value="TreeGrafter"/>
</dbReference>
<organism evidence="7">
    <name type="scientific">Ralstonia solanacearum</name>
    <name type="common">Pseudomonas solanacearum</name>
    <dbReference type="NCBI Taxonomy" id="305"/>
    <lineage>
        <taxon>Bacteria</taxon>
        <taxon>Pseudomonadati</taxon>
        <taxon>Pseudomonadota</taxon>
        <taxon>Betaproteobacteria</taxon>
        <taxon>Burkholderiales</taxon>
        <taxon>Burkholderiaceae</taxon>
        <taxon>Ralstonia</taxon>
        <taxon>Ralstonia solanacearum species complex</taxon>
    </lineage>
</organism>
<dbReference type="InterPro" id="IPR023095">
    <property type="entry name" value="Ade_MeTrfase_dom_2"/>
</dbReference>
<sequence length="292" mass="33302">MYSNRLYTPLRYPGGKARFAPFIGALMEQNGLTGGHYLEPYAGGAGVALDLLFHGVASHIHINDYDRAIFAFWQSATRDTESLIRLIWDTPVTMEQWYHWRNVLRGGVEASELERGFATLFMNRTNRSGILKGGVIGGKAQAGEYTLDARYKKQQLVTRLEKIAAHAGQISVHNEDAISILAGAKHFLPQNSLIYLDPPYYVKGQDLYRNYYEHNDHARIAKLLCGRDFPFRWVVSYDGVDEIRQMYGMVRSRDYDLRYTAQSRYIGSEVMFFSPTLDLGENFPVDRPRLAA</sequence>
<dbReference type="PRINTS" id="PR00505">
    <property type="entry name" value="D12N6MTFRASE"/>
</dbReference>
<dbReference type="GO" id="GO:0009307">
    <property type="term" value="P:DNA restriction-modification system"/>
    <property type="evidence" value="ECO:0007669"/>
    <property type="project" value="InterPro"/>
</dbReference>
<dbReference type="AlphaFoldDB" id="A0A0S4U7E1"/>
<comment type="catalytic activity">
    <reaction evidence="6">
        <text>a 2'-deoxyadenosine in DNA + S-adenosyl-L-methionine = an N(6)-methyl-2'-deoxyadenosine in DNA + S-adenosyl-L-homocysteine + H(+)</text>
        <dbReference type="Rhea" id="RHEA:15197"/>
        <dbReference type="Rhea" id="RHEA-COMP:12418"/>
        <dbReference type="Rhea" id="RHEA-COMP:12419"/>
        <dbReference type="ChEBI" id="CHEBI:15378"/>
        <dbReference type="ChEBI" id="CHEBI:57856"/>
        <dbReference type="ChEBI" id="CHEBI:59789"/>
        <dbReference type="ChEBI" id="CHEBI:90615"/>
        <dbReference type="ChEBI" id="CHEBI:90616"/>
        <dbReference type="EC" id="2.1.1.72"/>
    </reaction>
</comment>
<protein>
    <recommendedName>
        <fullName evidence="2">site-specific DNA-methyltransferase (adenine-specific)</fullName>
        <ecNumber evidence="2">2.1.1.72</ecNumber>
    </recommendedName>
</protein>
<dbReference type="Pfam" id="PF02086">
    <property type="entry name" value="MethyltransfD12"/>
    <property type="match status" value="1"/>
</dbReference>
<evidence type="ECO:0000256" key="3">
    <source>
        <dbReference type="ARBA" id="ARBA00022603"/>
    </source>
</evidence>
<dbReference type="GO" id="GO:0009007">
    <property type="term" value="F:site-specific DNA-methyltransferase (adenine-specific) activity"/>
    <property type="evidence" value="ECO:0007669"/>
    <property type="project" value="UniProtKB-EC"/>
</dbReference>
<gene>
    <name evidence="7" type="ORF">PSS4_v1_400050</name>
</gene>
<name>A0A0S4U7E1_RALSL</name>
<dbReference type="InterPro" id="IPR029063">
    <property type="entry name" value="SAM-dependent_MTases_sf"/>
</dbReference>
<dbReference type="GO" id="GO:0032259">
    <property type="term" value="P:methylation"/>
    <property type="evidence" value="ECO:0007669"/>
    <property type="project" value="UniProtKB-KW"/>
</dbReference>
<dbReference type="PIRSF" id="PIRSF000398">
    <property type="entry name" value="M_m6A_EcoRV"/>
    <property type="match status" value="1"/>
</dbReference>
<evidence type="ECO:0000313" key="7">
    <source>
        <dbReference type="EMBL" id="CUV17951.1"/>
    </source>
</evidence>
<dbReference type="Gene3D" id="3.40.50.150">
    <property type="entry name" value="Vaccinia Virus protein VP39"/>
    <property type="match status" value="1"/>
</dbReference>
<keyword evidence="5" id="KW-0949">S-adenosyl-L-methionine</keyword>
<comment type="similarity">
    <text evidence="1">Belongs to the N(4)/N(6)-methyltransferase family.</text>
</comment>
<keyword evidence="3 7" id="KW-0489">Methyltransferase</keyword>
<dbReference type="REBASE" id="134396">
    <property type="entry name" value="M.Rso233ORF400050P"/>
</dbReference>
<dbReference type="EMBL" id="LN899821">
    <property type="protein sequence ID" value="CUV17951.1"/>
    <property type="molecule type" value="Genomic_DNA"/>
</dbReference>
<proteinExistence type="inferred from homology"/>
<dbReference type="Gene3D" id="1.10.1020.10">
    <property type="entry name" value="Adenine-specific Methyltransferase, Domain 2"/>
    <property type="match status" value="1"/>
</dbReference>
<evidence type="ECO:0000256" key="4">
    <source>
        <dbReference type="ARBA" id="ARBA00022679"/>
    </source>
</evidence>
<keyword evidence="4 7" id="KW-0808">Transferase</keyword>
<accession>A0A0S4U7E1</accession>
<dbReference type="REBASE" id="215604">
    <property type="entry name" value="M.Rso10319ORF14640P"/>
</dbReference>
<dbReference type="PANTHER" id="PTHR30481:SF2">
    <property type="entry name" value="SITE-SPECIFIC DNA-METHYLTRANSFERASE (ADENINE-SPECIFIC)"/>
    <property type="match status" value="1"/>
</dbReference>
<reference evidence="7" key="1">
    <citation type="submission" date="2015-10" db="EMBL/GenBank/DDBJ databases">
        <authorList>
            <person name="Gilbert D.G."/>
        </authorList>
    </citation>
    <scope>NUCLEOTIDE SEQUENCE</scope>
    <source>
        <strain evidence="7">Phyl III-seqv23</strain>
    </source>
</reference>
<evidence type="ECO:0000256" key="6">
    <source>
        <dbReference type="ARBA" id="ARBA00047942"/>
    </source>
</evidence>
<dbReference type="PANTHER" id="PTHR30481">
    <property type="entry name" value="DNA ADENINE METHYLASE"/>
    <property type="match status" value="1"/>
</dbReference>
<dbReference type="SUPFAM" id="SSF53335">
    <property type="entry name" value="S-adenosyl-L-methionine-dependent methyltransferases"/>
    <property type="match status" value="1"/>
</dbReference>
<dbReference type="GO" id="GO:1904047">
    <property type="term" value="F:S-adenosyl-L-methionine binding"/>
    <property type="evidence" value="ECO:0007669"/>
    <property type="project" value="TreeGrafter"/>
</dbReference>
<dbReference type="GO" id="GO:0043565">
    <property type="term" value="F:sequence-specific DNA binding"/>
    <property type="evidence" value="ECO:0007669"/>
    <property type="project" value="TreeGrafter"/>
</dbReference>
<dbReference type="EC" id="2.1.1.72" evidence="2"/>
<evidence type="ECO:0000256" key="1">
    <source>
        <dbReference type="ARBA" id="ARBA00006594"/>
    </source>
</evidence>
<evidence type="ECO:0000256" key="2">
    <source>
        <dbReference type="ARBA" id="ARBA00011900"/>
    </source>
</evidence>
<evidence type="ECO:0000256" key="5">
    <source>
        <dbReference type="ARBA" id="ARBA00022691"/>
    </source>
</evidence>
<dbReference type="InterPro" id="IPR012327">
    <property type="entry name" value="MeTrfase_D12"/>
</dbReference>
<dbReference type="InterPro" id="IPR012263">
    <property type="entry name" value="M_m6A_EcoRV"/>
</dbReference>